<dbReference type="GO" id="GO:0005886">
    <property type="term" value="C:plasma membrane"/>
    <property type="evidence" value="ECO:0007669"/>
    <property type="project" value="TreeGrafter"/>
</dbReference>
<dbReference type="Proteomes" id="UP000291020">
    <property type="component" value="Unassembled WGS sequence"/>
</dbReference>
<dbReference type="InterPro" id="IPR004031">
    <property type="entry name" value="PMP22/EMP/MP20/Claudin"/>
</dbReference>
<dbReference type="AlphaFoldDB" id="A0A452HMT7"/>
<evidence type="ECO:0000256" key="1">
    <source>
        <dbReference type="ARBA" id="ARBA00004141"/>
    </source>
</evidence>
<reference evidence="7" key="1">
    <citation type="journal article" date="2017" name="PLoS ONE">
        <title>The Agassiz's desert tortoise genome provides a resource for the conservation of a threatened species.</title>
        <authorList>
            <person name="Tollis M."/>
            <person name="DeNardo D.F."/>
            <person name="Cornelius J.A."/>
            <person name="Dolby G.A."/>
            <person name="Edwards T."/>
            <person name="Henen B.T."/>
            <person name="Karl A.E."/>
            <person name="Murphy R.W."/>
            <person name="Kusumi K."/>
        </authorList>
    </citation>
    <scope>NUCLEOTIDE SEQUENCE [LARGE SCALE GENOMIC DNA]</scope>
</reference>
<dbReference type="PANTHER" id="PTHR10671">
    <property type="entry name" value="EPITHELIAL MEMBRANE PROTEIN-RELATED"/>
    <property type="match status" value="1"/>
</dbReference>
<name>A0A452HMT7_9SAUR</name>
<dbReference type="PANTHER" id="PTHR10671:SF34">
    <property type="entry name" value="PROTEIN NKG7"/>
    <property type="match status" value="1"/>
</dbReference>
<evidence type="ECO:0000313" key="6">
    <source>
        <dbReference type="Ensembl" id="ENSGAGP00000016280.1"/>
    </source>
</evidence>
<evidence type="ECO:0000256" key="5">
    <source>
        <dbReference type="SAM" id="SignalP"/>
    </source>
</evidence>
<reference evidence="6" key="3">
    <citation type="submission" date="2025-09" db="UniProtKB">
        <authorList>
            <consortium name="Ensembl"/>
        </authorList>
    </citation>
    <scope>IDENTIFICATION</scope>
</reference>
<organism evidence="6 7">
    <name type="scientific">Gopherus agassizii</name>
    <name type="common">Agassiz's desert tortoise</name>
    <dbReference type="NCBI Taxonomy" id="38772"/>
    <lineage>
        <taxon>Eukaryota</taxon>
        <taxon>Metazoa</taxon>
        <taxon>Chordata</taxon>
        <taxon>Craniata</taxon>
        <taxon>Vertebrata</taxon>
        <taxon>Euteleostomi</taxon>
        <taxon>Archelosauria</taxon>
        <taxon>Testudinata</taxon>
        <taxon>Testudines</taxon>
        <taxon>Cryptodira</taxon>
        <taxon>Durocryptodira</taxon>
        <taxon>Testudinoidea</taxon>
        <taxon>Testudinidae</taxon>
        <taxon>Gopherus</taxon>
    </lineage>
</organism>
<dbReference type="Gene3D" id="1.20.140.150">
    <property type="match status" value="2"/>
</dbReference>
<dbReference type="InterPro" id="IPR050579">
    <property type="entry name" value="PMP-22/EMP/MP20-like"/>
</dbReference>
<feature type="chain" id="PRO_5019047823" evidence="5">
    <location>
        <begin position="25"/>
        <end position="166"/>
    </location>
</feature>
<feature type="signal peptide" evidence="5">
    <location>
        <begin position="1"/>
        <end position="24"/>
    </location>
</feature>
<dbReference type="Ensembl" id="ENSGAGT00000018585.1">
    <property type="protein sequence ID" value="ENSGAGP00000016280.1"/>
    <property type="gene ID" value="ENSGAGG00000012208.1"/>
</dbReference>
<keyword evidence="5" id="KW-0732">Signal</keyword>
<dbReference type="Pfam" id="PF00822">
    <property type="entry name" value="PMP22_Claudin"/>
    <property type="match status" value="1"/>
</dbReference>
<proteinExistence type="predicted"/>
<evidence type="ECO:0000256" key="4">
    <source>
        <dbReference type="ARBA" id="ARBA00023136"/>
    </source>
</evidence>
<accession>A0A452HMT7</accession>
<keyword evidence="4" id="KW-0472">Membrane</keyword>
<keyword evidence="3" id="KW-1133">Transmembrane helix</keyword>
<evidence type="ECO:0000256" key="3">
    <source>
        <dbReference type="ARBA" id="ARBA00022989"/>
    </source>
</evidence>
<sequence>MASPWILSTVLALLSLLLLLAALGSDHWLVANSRLVRSYSGLWKVCVNSGCWMFASVPGGGSLAPGLRAVPFAPGLCAMIALAVYTGEFAGAVNVPPGQVTFGWSFGLGWASFPLFLITGELCVTLGSHRPAIPPHPNPPFCSLPFPTAAARPTWRLKGLFSDPPV</sequence>
<evidence type="ECO:0000256" key="2">
    <source>
        <dbReference type="ARBA" id="ARBA00022692"/>
    </source>
</evidence>
<keyword evidence="7" id="KW-1185">Reference proteome</keyword>
<keyword evidence="2" id="KW-0812">Transmembrane</keyword>
<evidence type="ECO:0000313" key="7">
    <source>
        <dbReference type="Proteomes" id="UP000291020"/>
    </source>
</evidence>
<protein>
    <submittedName>
        <fullName evidence="6">Uncharacterized protein</fullName>
    </submittedName>
</protein>
<comment type="subcellular location">
    <subcellularLocation>
        <location evidence="1">Membrane</location>
        <topology evidence="1">Multi-pass membrane protein</topology>
    </subcellularLocation>
</comment>
<reference evidence="6" key="2">
    <citation type="submission" date="2025-08" db="UniProtKB">
        <authorList>
            <consortium name="Ensembl"/>
        </authorList>
    </citation>
    <scope>IDENTIFICATION</scope>
</reference>